<dbReference type="EMBL" id="WUMK01000011">
    <property type="protein sequence ID" value="MXN48707.1"/>
    <property type="molecule type" value="Genomic_DNA"/>
</dbReference>
<organism evidence="2 3">
    <name type="scientific">Shinella kummerowiae</name>
    <dbReference type="NCBI Taxonomy" id="417745"/>
    <lineage>
        <taxon>Bacteria</taxon>
        <taxon>Pseudomonadati</taxon>
        <taxon>Pseudomonadota</taxon>
        <taxon>Alphaproteobacteria</taxon>
        <taxon>Hyphomicrobiales</taxon>
        <taxon>Rhizobiaceae</taxon>
        <taxon>Shinella</taxon>
    </lineage>
</organism>
<dbReference type="OrthoDB" id="8455025at2"/>
<accession>A0A6N8SJY7</accession>
<protein>
    <submittedName>
        <fullName evidence="2">Uncharacterized protein</fullName>
    </submittedName>
</protein>
<dbReference type="Proteomes" id="UP000435802">
    <property type="component" value="Unassembled WGS sequence"/>
</dbReference>
<evidence type="ECO:0000313" key="3">
    <source>
        <dbReference type="Proteomes" id="UP000435802"/>
    </source>
</evidence>
<name>A0A6N8SJY7_9HYPH</name>
<evidence type="ECO:0000313" key="2">
    <source>
        <dbReference type="EMBL" id="MXN48707.1"/>
    </source>
</evidence>
<reference evidence="2 3" key="1">
    <citation type="submission" date="2019-12" db="EMBL/GenBank/DDBJ databases">
        <title>Shinella kummerowiae sp. nov., a symbiotic bacterium isolated from root nodules of the herbal legume Kummerowia stipulacea.</title>
        <authorList>
            <person name="Gao J."/>
        </authorList>
    </citation>
    <scope>NUCLEOTIDE SEQUENCE [LARGE SCALE GENOMIC DNA]</scope>
    <source>
        <strain evidence="2 3">CCBAU 25048</strain>
    </source>
</reference>
<feature type="region of interest" description="Disordered" evidence="1">
    <location>
        <begin position="41"/>
        <end position="73"/>
    </location>
</feature>
<evidence type="ECO:0000256" key="1">
    <source>
        <dbReference type="SAM" id="MobiDB-lite"/>
    </source>
</evidence>
<keyword evidence="3" id="KW-1185">Reference proteome</keyword>
<comment type="caution">
    <text evidence="2">The sequence shown here is derived from an EMBL/GenBank/DDBJ whole genome shotgun (WGS) entry which is preliminary data.</text>
</comment>
<proteinExistence type="predicted"/>
<feature type="compositionally biased region" description="Basic residues" evidence="1">
    <location>
        <begin position="47"/>
        <end position="60"/>
    </location>
</feature>
<dbReference type="RefSeq" id="WP_160862191.1">
    <property type="nucleotide sequence ID" value="NZ_WUMK01000011.1"/>
</dbReference>
<gene>
    <name evidence="2" type="ORF">GR138_26260</name>
</gene>
<sequence length="80" mass="8650">MLPMIRYFRYVEPEVPQERVAPKSPSNETLLAGVGHLELTAPDGPLRKAKKGKAALRKPKVPTTDGSTAPALPLLTGFEV</sequence>
<dbReference type="AlphaFoldDB" id="A0A6N8SJY7"/>